<evidence type="ECO:0000313" key="2">
    <source>
        <dbReference type="Proteomes" id="UP001186974"/>
    </source>
</evidence>
<comment type="caution">
    <text evidence="1">The sequence shown here is derived from an EMBL/GenBank/DDBJ whole genome shotgun (WGS) entry which is preliminary data.</text>
</comment>
<proteinExistence type="predicted"/>
<accession>A0ACC3D6R2</accession>
<keyword evidence="2" id="KW-1185">Reference proteome</keyword>
<organism evidence="1 2">
    <name type="scientific">Coniosporium uncinatum</name>
    <dbReference type="NCBI Taxonomy" id="93489"/>
    <lineage>
        <taxon>Eukaryota</taxon>
        <taxon>Fungi</taxon>
        <taxon>Dikarya</taxon>
        <taxon>Ascomycota</taxon>
        <taxon>Pezizomycotina</taxon>
        <taxon>Dothideomycetes</taxon>
        <taxon>Dothideomycetes incertae sedis</taxon>
        <taxon>Coniosporium</taxon>
    </lineage>
</organism>
<dbReference type="EMBL" id="JAWDJW010007203">
    <property type="protein sequence ID" value="KAK3062615.1"/>
    <property type="molecule type" value="Genomic_DNA"/>
</dbReference>
<protein>
    <submittedName>
        <fullName evidence="1">Uncharacterized protein</fullName>
    </submittedName>
</protein>
<evidence type="ECO:0000313" key="1">
    <source>
        <dbReference type="EMBL" id="KAK3062615.1"/>
    </source>
</evidence>
<sequence length="92" mass="10802">MDLPCSYIARLNVEMIKQRDQMQEAQQHPKAPALYDEVDKHRDWIAPRLRMHGDKARPRARAQIARRLFTILTAFESPRSALQNTPLFVRYG</sequence>
<gene>
    <name evidence="1" type="ORF">LTS18_003689</name>
</gene>
<dbReference type="Proteomes" id="UP001186974">
    <property type="component" value="Unassembled WGS sequence"/>
</dbReference>
<name>A0ACC3D6R2_9PEZI</name>
<reference evidence="1" key="1">
    <citation type="submission" date="2024-09" db="EMBL/GenBank/DDBJ databases">
        <title>Black Yeasts Isolated from many extreme environments.</title>
        <authorList>
            <person name="Coleine C."/>
            <person name="Stajich J.E."/>
            <person name="Selbmann L."/>
        </authorList>
    </citation>
    <scope>NUCLEOTIDE SEQUENCE</scope>
    <source>
        <strain evidence="1">CCFEE 5737</strain>
    </source>
</reference>